<feature type="non-terminal residue" evidence="2">
    <location>
        <position position="1"/>
    </location>
</feature>
<comment type="caution">
    <text evidence="2">The sequence shown here is derived from an EMBL/GenBank/DDBJ whole genome shotgun (WGS) entry which is preliminary data.</text>
</comment>
<evidence type="ECO:0000313" key="2">
    <source>
        <dbReference type="EMBL" id="GMT22237.1"/>
    </source>
</evidence>
<evidence type="ECO:0000313" key="3">
    <source>
        <dbReference type="Proteomes" id="UP001432322"/>
    </source>
</evidence>
<feature type="chain" id="PRO_5043741951" evidence="1">
    <location>
        <begin position="17"/>
        <end position="202"/>
    </location>
</feature>
<keyword evidence="1" id="KW-0732">Signal</keyword>
<accession>A0AAV5VRC6</accession>
<proteinExistence type="predicted"/>
<gene>
    <name evidence="2" type="ORF">PFISCL1PPCAC_13534</name>
</gene>
<sequence length="202" mass="22882">LVISLCALTALSSALAMSDFVPDFLKKPSLPPREEQQLPDLSEKAAVIYESTEVMTADEDAITKAARPTKPKDFYESIRAVQDKNQEFSESVHKRRVPRGIPLFIEIDERAVRRNVTNPPSILTVLSEMREEGLKKQSRRMKMRQQIVKRSVDFSDTANLHTNVAKANTKFDKTSSMPVRPLKKFAPLVIESEPEVAHKKNH</sequence>
<dbReference type="AlphaFoldDB" id="A0AAV5VRC6"/>
<organism evidence="2 3">
    <name type="scientific">Pristionchus fissidentatus</name>
    <dbReference type="NCBI Taxonomy" id="1538716"/>
    <lineage>
        <taxon>Eukaryota</taxon>
        <taxon>Metazoa</taxon>
        <taxon>Ecdysozoa</taxon>
        <taxon>Nematoda</taxon>
        <taxon>Chromadorea</taxon>
        <taxon>Rhabditida</taxon>
        <taxon>Rhabditina</taxon>
        <taxon>Diplogasteromorpha</taxon>
        <taxon>Diplogasteroidea</taxon>
        <taxon>Neodiplogasteridae</taxon>
        <taxon>Pristionchus</taxon>
    </lineage>
</organism>
<dbReference type="EMBL" id="BTSY01000004">
    <property type="protein sequence ID" value="GMT22237.1"/>
    <property type="molecule type" value="Genomic_DNA"/>
</dbReference>
<dbReference type="Proteomes" id="UP001432322">
    <property type="component" value="Unassembled WGS sequence"/>
</dbReference>
<keyword evidence="3" id="KW-1185">Reference proteome</keyword>
<evidence type="ECO:0000256" key="1">
    <source>
        <dbReference type="SAM" id="SignalP"/>
    </source>
</evidence>
<protein>
    <submittedName>
        <fullName evidence="2">Uncharacterized protein</fullName>
    </submittedName>
</protein>
<reference evidence="2" key="1">
    <citation type="submission" date="2023-10" db="EMBL/GenBank/DDBJ databases">
        <title>Genome assembly of Pristionchus species.</title>
        <authorList>
            <person name="Yoshida K."/>
            <person name="Sommer R.J."/>
        </authorList>
    </citation>
    <scope>NUCLEOTIDE SEQUENCE</scope>
    <source>
        <strain evidence="2">RS5133</strain>
    </source>
</reference>
<name>A0AAV5VRC6_9BILA</name>
<feature type="signal peptide" evidence="1">
    <location>
        <begin position="1"/>
        <end position="16"/>
    </location>
</feature>